<keyword evidence="3" id="KW-1185">Reference proteome</keyword>
<evidence type="ECO:0000313" key="2">
    <source>
        <dbReference type="EMBL" id="MFC4869325.1"/>
    </source>
</evidence>
<organism evidence="2 3">
    <name type="scientific">Streptomonospora arabica</name>
    <dbReference type="NCBI Taxonomy" id="412417"/>
    <lineage>
        <taxon>Bacteria</taxon>
        <taxon>Bacillati</taxon>
        <taxon>Actinomycetota</taxon>
        <taxon>Actinomycetes</taxon>
        <taxon>Streptosporangiales</taxon>
        <taxon>Nocardiopsidaceae</taxon>
        <taxon>Streptomonospora</taxon>
    </lineage>
</organism>
<proteinExistence type="predicted"/>
<protein>
    <submittedName>
        <fullName evidence="2">Phage portal protein</fullName>
    </submittedName>
</protein>
<dbReference type="EMBL" id="JBHSIY010000028">
    <property type="protein sequence ID" value="MFC4869325.1"/>
    <property type="molecule type" value="Genomic_DNA"/>
</dbReference>
<accession>A0ABV9SSL7</accession>
<name>A0ABV9SSL7_9ACTN</name>
<comment type="caution">
    <text evidence="2">The sequence shown here is derived from an EMBL/GenBank/DDBJ whole genome shotgun (WGS) entry which is preliminary data.</text>
</comment>
<dbReference type="InterPro" id="IPR006944">
    <property type="entry name" value="Phage/GTA_portal"/>
</dbReference>
<evidence type="ECO:0000313" key="3">
    <source>
        <dbReference type="Proteomes" id="UP001595858"/>
    </source>
</evidence>
<dbReference type="Pfam" id="PF04860">
    <property type="entry name" value="Phage_portal"/>
    <property type="match status" value="1"/>
</dbReference>
<dbReference type="Proteomes" id="UP001595858">
    <property type="component" value="Unassembled WGS sequence"/>
</dbReference>
<sequence>MGWWQRLLGREQAARQESRGSTQDWVDAVLAAQEAGLLRTTMGTLEEEQVGSTLNGLVKSNGPVFALTLARMQVFSQARFQWTRFERGEPGDLFGSPELGVLERPWPGGTTADLLARMELDVTGAGNAYIRRIRRRSGGRVSADRLVRLRPDWMTIVLGSNEDADHPAEAADVELLGYAYLPRGGRGERAVMLAPDEVAHFAPYPDPDGVFVGMSWITPVIRDVLGDNLQTDHKRAFLRNAATPNLGLKFDPSVTLEQVREFKAMFEAEHQGAANAYKTVYLGGGADPIPLGKDFQQLEFSVTQGKAESRIASAAGVPPSWVGFSEGLQGSALNAGNFTAARRRMGDGTLQHLWANAAASLQMILEPPDSQTGAPPNLWFATRGMPFLAMDAQDQAQVQSQEASTIVTLVKDGFTHASAVAAVINRDWNRLEPQTDDKGRPLASVQLRPPMTSTDGDQDNGAGQAPGGAEE</sequence>
<feature type="region of interest" description="Disordered" evidence="1">
    <location>
        <begin position="431"/>
        <end position="471"/>
    </location>
</feature>
<evidence type="ECO:0000256" key="1">
    <source>
        <dbReference type="SAM" id="MobiDB-lite"/>
    </source>
</evidence>
<dbReference type="RefSeq" id="WP_344142994.1">
    <property type="nucleotide sequence ID" value="NZ_BAAAQI010000006.1"/>
</dbReference>
<reference evidence="3" key="1">
    <citation type="journal article" date="2019" name="Int. J. Syst. Evol. Microbiol.">
        <title>The Global Catalogue of Microorganisms (GCM) 10K type strain sequencing project: providing services to taxonomists for standard genome sequencing and annotation.</title>
        <authorList>
            <consortium name="The Broad Institute Genomics Platform"/>
            <consortium name="The Broad Institute Genome Sequencing Center for Infectious Disease"/>
            <person name="Wu L."/>
            <person name="Ma J."/>
        </authorList>
    </citation>
    <scope>NUCLEOTIDE SEQUENCE [LARGE SCALE GENOMIC DNA]</scope>
    <source>
        <strain evidence="3">CGMCC 4.7304</strain>
    </source>
</reference>
<feature type="compositionally biased region" description="Basic and acidic residues" evidence="1">
    <location>
        <begin position="431"/>
        <end position="440"/>
    </location>
</feature>
<gene>
    <name evidence="2" type="ORF">ACFPCZ_22045</name>
</gene>